<feature type="transmembrane region" description="Helical" evidence="2">
    <location>
        <begin position="12"/>
        <end position="34"/>
    </location>
</feature>
<keyword evidence="2" id="KW-0812">Transmembrane</keyword>
<name>A0A0M4PMS0_9GAMM</name>
<organism evidence="3 4">
    <name type="scientific">Candidatus Thioglobus autotrophicus</name>
    <dbReference type="NCBI Taxonomy" id="1705394"/>
    <lineage>
        <taxon>Bacteria</taxon>
        <taxon>Pseudomonadati</taxon>
        <taxon>Pseudomonadota</taxon>
        <taxon>Gammaproteobacteria</taxon>
        <taxon>Candidatus Pseudothioglobaceae</taxon>
        <taxon>Candidatus Thioglobus</taxon>
    </lineage>
</organism>
<keyword evidence="4" id="KW-1185">Reference proteome</keyword>
<reference evidence="3 4" key="1">
    <citation type="journal article" date="2015" name="Genome Announc.">
        <title>Genome Sequence of 'Candidatus Thioglobus autotrophica' Strain EF1, a Chemoautotroph from the SUP05 Clade of Marine Gammaproteobacteria.</title>
        <authorList>
            <person name="Shah V."/>
            <person name="Morris R.M."/>
        </authorList>
    </citation>
    <scope>NUCLEOTIDE SEQUENCE [LARGE SCALE GENOMIC DNA]</scope>
    <source>
        <strain evidence="3 4">EF1</strain>
    </source>
</reference>
<dbReference type="KEGG" id="tho:SP60_03350"/>
<sequence>MKPIVQHSSREGFVIIITLVLLLVMTTMGIGLFYETKKTANQVRSNNSNSETLYSAESCIAEAKRWLNAEKEIRTPCEGFAEGSVCKVIGEKYMGDSPIRIDSSVTSDSRLSTHYYRCEVIRLSTVSTETEGGSVSGSGSGDGEEGYDVSDDAGTGVIISNISYYKIRSKACVTSSSSCDSDNPNVTIVEEIVKIN</sequence>
<protein>
    <recommendedName>
        <fullName evidence="5">Type 4 fimbrial biogenesis protein PilX N-terminal domain-containing protein</fullName>
    </recommendedName>
</protein>
<evidence type="ECO:0008006" key="5">
    <source>
        <dbReference type="Google" id="ProtNLM"/>
    </source>
</evidence>
<dbReference type="AlphaFoldDB" id="A0A0M4PMS0"/>
<dbReference type="RefSeq" id="WP_053951285.1">
    <property type="nucleotide sequence ID" value="NZ_CP010552.1"/>
</dbReference>
<feature type="region of interest" description="Disordered" evidence="1">
    <location>
        <begin position="129"/>
        <end position="149"/>
    </location>
</feature>
<keyword evidence="2" id="KW-0472">Membrane</keyword>
<gene>
    <name evidence="3" type="ORF">SP60_03350</name>
</gene>
<evidence type="ECO:0000313" key="3">
    <source>
        <dbReference type="EMBL" id="ALE52342.1"/>
    </source>
</evidence>
<evidence type="ECO:0000256" key="2">
    <source>
        <dbReference type="SAM" id="Phobius"/>
    </source>
</evidence>
<dbReference type="OrthoDB" id="10018842at2"/>
<dbReference type="STRING" id="1705394.SP60_03350"/>
<evidence type="ECO:0000313" key="4">
    <source>
        <dbReference type="Proteomes" id="UP000058020"/>
    </source>
</evidence>
<dbReference type="EMBL" id="CP010552">
    <property type="protein sequence ID" value="ALE52342.1"/>
    <property type="molecule type" value="Genomic_DNA"/>
</dbReference>
<evidence type="ECO:0000256" key="1">
    <source>
        <dbReference type="SAM" id="MobiDB-lite"/>
    </source>
</evidence>
<proteinExistence type="predicted"/>
<accession>A0A0M4PMS0</accession>
<keyword evidence="2" id="KW-1133">Transmembrane helix</keyword>
<dbReference type="Proteomes" id="UP000058020">
    <property type="component" value="Chromosome"/>
</dbReference>